<evidence type="ECO:0000256" key="4">
    <source>
        <dbReference type="ARBA" id="ARBA00023125"/>
    </source>
</evidence>
<name>A0A0K2WDR7_ANEMI</name>
<dbReference type="InterPro" id="IPR002078">
    <property type="entry name" value="Sigma_54_int"/>
</dbReference>
<evidence type="ECO:0000313" key="6">
    <source>
        <dbReference type="EMBL" id="SDI68504.1"/>
    </source>
</evidence>
<dbReference type="PANTHER" id="PTHR32071">
    <property type="entry name" value="TRANSCRIPTIONAL REGULATORY PROTEIN"/>
    <property type="match status" value="1"/>
</dbReference>
<evidence type="ECO:0000256" key="1">
    <source>
        <dbReference type="ARBA" id="ARBA00022741"/>
    </source>
</evidence>
<dbReference type="Gene3D" id="1.10.10.60">
    <property type="entry name" value="Homeodomain-like"/>
    <property type="match status" value="1"/>
</dbReference>
<dbReference type="PROSITE" id="PS00675">
    <property type="entry name" value="SIGMA54_INTERACT_1"/>
    <property type="match status" value="1"/>
</dbReference>
<keyword evidence="1" id="KW-0547">Nucleotide-binding</keyword>
<dbReference type="SMART" id="SM00382">
    <property type="entry name" value="AAA"/>
    <property type="match status" value="1"/>
</dbReference>
<dbReference type="SUPFAM" id="SSF52540">
    <property type="entry name" value="P-loop containing nucleoside triphosphate hydrolases"/>
    <property type="match status" value="1"/>
</dbReference>
<evidence type="ECO:0000313" key="7">
    <source>
        <dbReference type="Proteomes" id="UP000182836"/>
    </source>
</evidence>
<organism evidence="6 7">
    <name type="scientific">Aneurinibacillus migulanus</name>
    <name type="common">Bacillus migulanus</name>
    <dbReference type="NCBI Taxonomy" id="47500"/>
    <lineage>
        <taxon>Bacteria</taxon>
        <taxon>Bacillati</taxon>
        <taxon>Bacillota</taxon>
        <taxon>Bacilli</taxon>
        <taxon>Bacillales</taxon>
        <taxon>Paenibacillaceae</taxon>
        <taxon>Aneurinibacillus group</taxon>
        <taxon>Aneurinibacillus</taxon>
    </lineage>
</organism>
<dbReference type="RefSeq" id="WP_052520513.1">
    <property type="nucleotide sequence ID" value="NZ_BJOA01000021.1"/>
</dbReference>
<dbReference type="EMBL" id="FNED01000006">
    <property type="protein sequence ID" value="SDI68504.1"/>
    <property type="molecule type" value="Genomic_DNA"/>
</dbReference>
<gene>
    <name evidence="6" type="ORF">SAMN04487909_106161</name>
</gene>
<keyword evidence="2" id="KW-0067">ATP-binding</keyword>
<dbReference type="GO" id="GO:0006355">
    <property type="term" value="P:regulation of DNA-templated transcription"/>
    <property type="evidence" value="ECO:0007669"/>
    <property type="project" value="InterPro"/>
</dbReference>
<dbReference type="PANTHER" id="PTHR32071:SF57">
    <property type="entry name" value="C4-DICARBOXYLATE TRANSPORT TRANSCRIPTIONAL REGULATORY PROTEIN DCTD"/>
    <property type="match status" value="1"/>
</dbReference>
<keyword evidence="5" id="KW-0804">Transcription</keyword>
<dbReference type="InterPro" id="IPR025662">
    <property type="entry name" value="Sigma_54_int_dom_ATP-bd_1"/>
</dbReference>
<dbReference type="PROSITE" id="PS00676">
    <property type="entry name" value="SIGMA54_INTERACT_2"/>
    <property type="match status" value="1"/>
</dbReference>
<proteinExistence type="predicted"/>
<dbReference type="Pfam" id="PF00158">
    <property type="entry name" value="Sigma54_activat"/>
    <property type="match status" value="1"/>
</dbReference>
<dbReference type="InterPro" id="IPR058031">
    <property type="entry name" value="AAA_lid_NorR"/>
</dbReference>
<dbReference type="InterPro" id="IPR003593">
    <property type="entry name" value="AAA+_ATPase"/>
</dbReference>
<keyword evidence="3" id="KW-0805">Transcription regulation</keyword>
<dbReference type="Pfam" id="PF25601">
    <property type="entry name" value="AAA_lid_14"/>
    <property type="match status" value="1"/>
</dbReference>
<sequence length="326" mass="37083">METENMREMPAKDTYYHMKSKEMEVVYEAIDNVAKYDSTVLILGESGVGKEGLVKRIHDMSARSHGPLIRINCGAIPDNLMESEMFGYAKGAFTGATSQGKLGLMSLANEGTLFLDEVAELSLTIQVKLLRVLQERHFYPIGGVKPVTVDIRLVAATNRNLQSMVESGRFREDLYYRLNVVPIEVPALRERKEDIPGLITFFLRKLELKYQRNKTITEQALAILLQYDWPGNIRQLENMIERLVVTTRGDTIDVQDVPREIKESIGEKKYIEIPDKLPLKELVAQFESAVIQDALRRNKTLSKTSKELGLDVSTLSRKCKKYQIDI</sequence>
<dbReference type="InterPro" id="IPR027417">
    <property type="entry name" value="P-loop_NTPase"/>
</dbReference>
<dbReference type="PROSITE" id="PS00688">
    <property type="entry name" value="SIGMA54_INTERACT_3"/>
    <property type="match status" value="1"/>
</dbReference>
<dbReference type="AlphaFoldDB" id="A0A0K2WDR7"/>
<evidence type="ECO:0000256" key="2">
    <source>
        <dbReference type="ARBA" id="ARBA00022840"/>
    </source>
</evidence>
<dbReference type="Gene3D" id="3.40.50.300">
    <property type="entry name" value="P-loop containing nucleotide triphosphate hydrolases"/>
    <property type="match status" value="1"/>
</dbReference>
<evidence type="ECO:0000256" key="3">
    <source>
        <dbReference type="ARBA" id="ARBA00023015"/>
    </source>
</evidence>
<dbReference type="InterPro" id="IPR002197">
    <property type="entry name" value="HTH_Fis"/>
</dbReference>
<dbReference type="InterPro" id="IPR025944">
    <property type="entry name" value="Sigma_54_int_dom_CS"/>
</dbReference>
<protein>
    <submittedName>
        <fullName evidence="6">Regulatory protein, Fis family</fullName>
    </submittedName>
</protein>
<accession>A0A0K2WDR7</accession>
<dbReference type="Gene3D" id="1.10.8.60">
    <property type="match status" value="1"/>
</dbReference>
<dbReference type="CDD" id="cd00009">
    <property type="entry name" value="AAA"/>
    <property type="match status" value="1"/>
</dbReference>
<dbReference type="FunFam" id="3.40.50.300:FF:000006">
    <property type="entry name" value="DNA-binding transcriptional regulator NtrC"/>
    <property type="match status" value="1"/>
</dbReference>
<dbReference type="GeneID" id="42305091"/>
<reference evidence="6 7" key="1">
    <citation type="submission" date="2016-10" db="EMBL/GenBank/DDBJ databases">
        <authorList>
            <person name="de Groot N.N."/>
        </authorList>
    </citation>
    <scope>NUCLEOTIDE SEQUENCE [LARGE SCALE GENOMIC DNA]</scope>
    <source>
        <strain evidence="6 7">DSM 2895</strain>
    </source>
</reference>
<dbReference type="GO" id="GO:0005524">
    <property type="term" value="F:ATP binding"/>
    <property type="evidence" value="ECO:0007669"/>
    <property type="project" value="UniProtKB-KW"/>
</dbReference>
<dbReference type="GO" id="GO:0043565">
    <property type="term" value="F:sequence-specific DNA binding"/>
    <property type="evidence" value="ECO:0007669"/>
    <property type="project" value="InterPro"/>
</dbReference>
<keyword evidence="4" id="KW-0238">DNA-binding</keyword>
<dbReference type="InterPro" id="IPR009057">
    <property type="entry name" value="Homeodomain-like_sf"/>
</dbReference>
<dbReference type="PROSITE" id="PS50045">
    <property type="entry name" value="SIGMA54_INTERACT_4"/>
    <property type="match status" value="1"/>
</dbReference>
<dbReference type="InterPro" id="IPR025943">
    <property type="entry name" value="Sigma_54_int_dom_ATP-bd_2"/>
</dbReference>
<dbReference type="Proteomes" id="UP000182836">
    <property type="component" value="Unassembled WGS sequence"/>
</dbReference>
<dbReference type="SUPFAM" id="SSF46689">
    <property type="entry name" value="Homeodomain-like"/>
    <property type="match status" value="1"/>
</dbReference>
<dbReference type="Pfam" id="PF02954">
    <property type="entry name" value="HTH_8"/>
    <property type="match status" value="1"/>
</dbReference>
<evidence type="ECO:0000256" key="5">
    <source>
        <dbReference type="ARBA" id="ARBA00023163"/>
    </source>
</evidence>